<keyword evidence="2" id="KW-0472">Membrane</keyword>
<dbReference type="RefSeq" id="WP_073227297.1">
    <property type="nucleotide sequence ID" value="NZ_FQUQ01000001.1"/>
</dbReference>
<accession>A0A1M4UPZ1</accession>
<comment type="subcellular location">
    <subcellularLocation>
        <location evidence="1">Cell outer membrane</location>
    </subcellularLocation>
</comment>
<gene>
    <name evidence="5" type="ORF">SAMN04488522_101642</name>
</gene>
<sequence>MKFIKARILQLVSIVLLLFFGQDLKAQQISSISGKVVDQHQEILMGNVFVLSVVDSHVIKGMSFTNGSFELLAIDQKEVFLKLTSLLFADTMIKVKYDGKSHVNLGTIVIRENKVQLNEVLISSQVPSMRYNSSGNMELNVANTVLASSTSATELLSRAPNVILTDGVISVYGKGEAIVYLNGKQITAEQLAAIPVSQIDKIEIIANPSSKYDAEGKAVINIRMKVNGTEGFLGSASQAVSASGFAGRTANTLLDLNYMKGKLAMIGNYGLLTGNTREVLNTTRTRSLPEDYLKSELRTDWKRKLNNYSNYGLGLQYHINPKSDVSLGYTGILERQGGTQNSDNKIITNEQLNFYSSNINKKEERNNHSFTLNYNRALDSLGSALFVGSQFSDYQSTVDDLITEQQVVKEMDGSRFLKNGVLHNTSISSTQVDYTRVFNAKMKLEAGAKFSYVHTASETDFLISENGADFKPDLNLSSNFKYQEKIPAAYLNYTGAINDQTSFGMGLRGEWTNYQLNTSVGAGQVVEDHYFNIFPNLLLSKKISEQFKLIASYVSKITRPRYQALNPYVIYQDPFTTIEGNPNLIPEKTHAFELGLYYKKIDLKMGYNYIVDPLSAAALRGTTANSYVLKGINLAKNHTYFASLSASLNVKWWTSINTINFSYTKLIDNQFGFELLKPKPQIYLYTSNTFNVDELFRIQLLAWYLGDRSSGLYYDAPRSTITIGVEKDFFSNALKLKFTANDLFHKSNASGTYGVGQTDIYYHRTYNLNYFRFTAAYSFGQLKKSNYKNKTPGQTENSRAN</sequence>
<dbReference type="InterPro" id="IPR041700">
    <property type="entry name" value="OMP_b-brl_3"/>
</dbReference>
<proteinExistence type="predicted"/>
<evidence type="ECO:0000313" key="6">
    <source>
        <dbReference type="Proteomes" id="UP000184287"/>
    </source>
</evidence>
<keyword evidence="6" id="KW-1185">Reference proteome</keyword>
<dbReference type="STRING" id="288992.SAMN04488522_101642"/>
<dbReference type="Proteomes" id="UP000184287">
    <property type="component" value="Unassembled WGS sequence"/>
</dbReference>
<dbReference type="InterPro" id="IPR036942">
    <property type="entry name" value="Beta-barrel_TonB_sf"/>
</dbReference>
<organism evidence="5 6">
    <name type="scientific">Pedobacter caeni</name>
    <dbReference type="NCBI Taxonomy" id="288992"/>
    <lineage>
        <taxon>Bacteria</taxon>
        <taxon>Pseudomonadati</taxon>
        <taxon>Bacteroidota</taxon>
        <taxon>Sphingobacteriia</taxon>
        <taxon>Sphingobacteriales</taxon>
        <taxon>Sphingobacteriaceae</taxon>
        <taxon>Pedobacter</taxon>
    </lineage>
</organism>
<protein>
    <submittedName>
        <fullName evidence="5">Outer membrane receptor proteins, mostly Fe transport</fullName>
    </submittedName>
</protein>
<name>A0A1M4UPZ1_9SPHI</name>
<evidence type="ECO:0000256" key="2">
    <source>
        <dbReference type="ARBA" id="ARBA00023136"/>
    </source>
</evidence>
<evidence type="ECO:0000259" key="4">
    <source>
        <dbReference type="Pfam" id="PF14905"/>
    </source>
</evidence>
<dbReference type="PANTHER" id="PTHR40980">
    <property type="entry name" value="PLUG DOMAIN-CONTAINING PROTEIN"/>
    <property type="match status" value="1"/>
</dbReference>
<dbReference type="EMBL" id="FQUQ01000001">
    <property type="protein sequence ID" value="SHE58735.1"/>
    <property type="molecule type" value="Genomic_DNA"/>
</dbReference>
<dbReference type="AlphaFoldDB" id="A0A1M4UPZ1"/>
<feature type="domain" description="Outer membrane protein beta-barrel" evidence="4">
    <location>
        <begin position="378"/>
        <end position="777"/>
    </location>
</feature>
<evidence type="ECO:0000256" key="3">
    <source>
        <dbReference type="ARBA" id="ARBA00023237"/>
    </source>
</evidence>
<reference evidence="6" key="1">
    <citation type="submission" date="2016-11" db="EMBL/GenBank/DDBJ databases">
        <authorList>
            <person name="Varghese N."/>
            <person name="Submissions S."/>
        </authorList>
    </citation>
    <scope>NUCLEOTIDE SEQUENCE [LARGE SCALE GENOMIC DNA]</scope>
    <source>
        <strain evidence="6">DSM 16990</strain>
    </source>
</reference>
<keyword evidence="5" id="KW-0675">Receptor</keyword>
<dbReference type="OrthoDB" id="8764943at2"/>
<dbReference type="Pfam" id="PF14905">
    <property type="entry name" value="OMP_b-brl_3"/>
    <property type="match status" value="1"/>
</dbReference>
<evidence type="ECO:0000256" key="1">
    <source>
        <dbReference type="ARBA" id="ARBA00004442"/>
    </source>
</evidence>
<dbReference type="GO" id="GO:0009279">
    <property type="term" value="C:cell outer membrane"/>
    <property type="evidence" value="ECO:0007669"/>
    <property type="project" value="UniProtKB-SubCell"/>
</dbReference>
<evidence type="ECO:0000313" key="5">
    <source>
        <dbReference type="EMBL" id="SHE58735.1"/>
    </source>
</evidence>
<dbReference type="SUPFAM" id="SSF56935">
    <property type="entry name" value="Porins"/>
    <property type="match status" value="1"/>
</dbReference>
<dbReference type="Gene3D" id="2.40.170.20">
    <property type="entry name" value="TonB-dependent receptor, beta-barrel domain"/>
    <property type="match status" value="1"/>
</dbReference>
<keyword evidence="3" id="KW-0998">Cell outer membrane</keyword>
<dbReference type="PANTHER" id="PTHR40980:SF4">
    <property type="entry name" value="TONB-DEPENDENT RECEPTOR-LIKE BETA-BARREL DOMAIN-CONTAINING PROTEIN"/>
    <property type="match status" value="1"/>
</dbReference>